<dbReference type="Pfam" id="PF07748">
    <property type="entry name" value="Glyco_hydro_38C"/>
    <property type="match status" value="1"/>
</dbReference>
<dbReference type="SUPFAM" id="SSF88713">
    <property type="entry name" value="Glycoside hydrolase/deacetylase"/>
    <property type="match status" value="1"/>
</dbReference>
<dbReference type="SUPFAM" id="SSF74650">
    <property type="entry name" value="Galactose mutarotase-like"/>
    <property type="match status" value="1"/>
</dbReference>
<dbReference type="Pfam" id="PF17677">
    <property type="entry name" value="Glyco_hydro38C2"/>
    <property type="match status" value="1"/>
</dbReference>
<dbReference type="Gene3D" id="3.20.110.10">
    <property type="entry name" value="Glycoside hydrolase 38, N terminal domain"/>
    <property type="match status" value="1"/>
</dbReference>
<dbReference type="Proteomes" id="UP000193334">
    <property type="component" value="Chromosome"/>
</dbReference>
<dbReference type="CDD" id="cd10789">
    <property type="entry name" value="GH38N_AMII_ER_cytosolic"/>
    <property type="match status" value="1"/>
</dbReference>
<protein>
    <submittedName>
        <fullName evidence="6">Mannosylglycerate hydrolase</fullName>
        <ecNumber evidence="6">3.2.1.170</ecNumber>
    </submittedName>
</protein>
<evidence type="ECO:0000313" key="6">
    <source>
        <dbReference type="EMBL" id="ARN57411.1"/>
    </source>
</evidence>
<feature type="domain" description="Glycoside hydrolase family 38 central" evidence="5">
    <location>
        <begin position="320"/>
        <end position="397"/>
    </location>
</feature>
<dbReference type="PANTHER" id="PTHR46017:SF1">
    <property type="entry name" value="ALPHA-MANNOSIDASE 2C1"/>
    <property type="match status" value="1"/>
</dbReference>
<keyword evidence="7" id="KW-1185">Reference proteome</keyword>
<dbReference type="InterPro" id="IPR015341">
    <property type="entry name" value="Glyco_hydro_38_cen"/>
</dbReference>
<evidence type="ECO:0000256" key="3">
    <source>
        <dbReference type="ARBA" id="ARBA00022801"/>
    </source>
</evidence>
<evidence type="ECO:0000256" key="2">
    <source>
        <dbReference type="ARBA" id="ARBA00022723"/>
    </source>
</evidence>
<keyword evidence="2" id="KW-0479">Metal-binding</keyword>
<dbReference type="InterPro" id="IPR011013">
    <property type="entry name" value="Gal_mutarotase_sf_dom"/>
</dbReference>
<evidence type="ECO:0000256" key="4">
    <source>
        <dbReference type="ARBA" id="ARBA00023295"/>
    </source>
</evidence>
<dbReference type="Pfam" id="PF01074">
    <property type="entry name" value="Glyco_hydro_38N"/>
    <property type="match status" value="1"/>
</dbReference>
<dbReference type="PANTHER" id="PTHR46017">
    <property type="entry name" value="ALPHA-MANNOSIDASE 2C1"/>
    <property type="match status" value="1"/>
</dbReference>
<dbReference type="GO" id="GO:0046872">
    <property type="term" value="F:metal ion binding"/>
    <property type="evidence" value="ECO:0007669"/>
    <property type="project" value="UniProtKB-KW"/>
</dbReference>
<dbReference type="Gene3D" id="2.70.98.30">
    <property type="entry name" value="Golgi alpha-mannosidase II, domain 4"/>
    <property type="match status" value="1"/>
</dbReference>
<dbReference type="Gene3D" id="1.20.1270.50">
    <property type="entry name" value="Glycoside hydrolase family 38, central domain"/>
    <property type="match status" value="1"/>
</dbReference>
<dbReference type="Gene3D" id="2.60.40.1180">
    <property type="entry name" value="Golgi alpha-mannosidase II"/>
    <property type="match status" value="1"/>
</dbReference>
<sequence>MRLRIIQKQLKGLKMGFKLTAGIFLSFLVFTGEFCLAQSRDLSEDKTLYAVGYAHLDTQWRWHYKQTINEFIKATLEDNFELFEKYPEYVFNFTGSVRYKMMEEYYPDKFEKLKEYIDKGRWHVVGSSVDECDVLVPSPESIIRQILYGNEYFQNEFGKKSEDFLLPDCFGFPHSLPSVFAHAGLKGFSTQKLTWGSAIGIPFPVGVWEGPDGNSVIAALNPGAYVSSVDRRMDTDQEWVNRINNTGRLTGVYADYRYYGVGDTGGAPREQDVKKAVSSLNNEDSDVDVVLSSSEQIYHDITPAQKERLPKYKGEMMLTSHSFGTLTSQCYVKRMNRKNEQLADAAERAASAAMLFGDKYPLDKIQAGWERVLASQMHDILPGTSIPKAYEYSWNDEIIAANYLADVLTDSVQSVASMLDTRAAGKPLVLYNPLEFEREDLVTAEIEYAGETPEHIRVYSSIGTEAPSQILERTDSGLKIAFCAKMKPASFEVYDVQPSSQPCNLNTGVKAEGQKIENTFYTVTINEAGDIAQIYDKLADRNMLKSPARLEFLEGSTEVWPAWNMDWEDRAIPPLGYVDGPAEIEVVQEGPAFAAIRVKRKARNSFFTQTIRLSAGSAGRRIEVHNDIDWQESAKVLKASFPLTVNNQVATYTEGAGTIQRPTNNPNIFEMLSHQWFDLTDVSGEYGVSVLEDCKFGSDKPSEDTLRLTLLYTPGGDVDRYPDQFTQDWGRHNFVYALYGHEGSWQNGLTQQKARRLNQPIRAFTAGQHSGSIGKEFSMLNINTSQVALRAMKKAEKGGWTILRFQELFGKDTGEAVFDSALDISDAREVDGQENIIGDAKIRDGKLHFNLKRNGIRSFAVKFANAMEEKIHRSSKKVELAFNTKCATEDGEAVTQGFAPDNKAIPAEMLPEKLVSGSVEFELPANGAAMECAGQTISLPEGDYNRVYLLAAAEEDTSSSIKIAGESRPFSVQKWTGFIGQWDNRVWHPEIPNVVSGIEKGYIKRDTLAWFCTHRHDSAGENEAYDFSYLFRYGFDLPRGCSEITLPDSPGIKVFAVSLSKEPQPIKPAACLYDNFEGREEIEIRNDNPRLTGDFKDPVEGKEPLGDVWFEKGESFDELQVQPSGSDFADSSSGSEVEFSFVNEFRFDVRPLDLTEGTMDMLNDSEVPEEIDQPSKNVFFDGGRGRFIADLKQNTEVQKVNTFSRHHSDRSPQRFSLWAGSQAASPKEDLSKENPQGWKLIADVDTSELGEGDIHVSSIDFPEGMDCRYLMWLTDYRNHGTFFSEIDIIAED</sequence>
<reference evidence="7" key="1">
    <citation type="submission" date="2017-04" db="EMBL/GenBank/DDBJ databases">
        <title>Comparative genomics and description of representatives of a novel lineage of planctomycetes thriving in anoxic sediments.</title>
        <authorList>
            <person name="Spring S."/>
            <person name="Bunk B."/>
            <person name="Sproer C."/>
        </authorList>
    </citation>
    <scope>NUCLEOTIDE SEQUENCE [LARGE SCALE GENOMIC DNA]</scope>
    <source>
        <strain evidence="7">ST-PulAB-D4</strain>
    </source>
</reference>
<dbReference type="SUPFAM" id="SSF88688">
    <property type="entry name" value="Families 57/38 glycoside transferase middle domain"/>
    <property type="match status" value="1"/>
</dbReference>
<dbReference type="InterPro" id="IPR028995">
    <property type="entry name" value="Glyco_hydro_57/38_cen_sf"/>
</dbReference>
<dbReference type="EMBL" id="CP021023">
    <property type="protein sequence ID" value="ARN57411.1"/>
    <property type="molecule type" value="Genomic_DNA"/>
</dbReference>
<dbReference type="InterPro" id="IPR011682">
    <property type="entry name" value="Glyco_hydro_38_C"/>
</dbReference>
<name>A0A1W6LNT3_9BACT</name>
<dbReference type="SMART" id="SM00872">
    <property type="entry name" value="Alpha-mann_mid"/>
    <property type="match status" value="1"/>
</dbReference>
<dbReference type="InterPro" id="IPR011330">
    <property type="entry name" value="Glyco_hydro/deAcase_b/a-brl"/>
</dbReference>
<dbReference type="GO" id="GO:0009313">
    <property type="term" value="P:oligosaccharide catabolic process"/>
    <property type="evidence" value="ECO:0007669"/>
    <property type="project" value="TreeGrafter"/>
</dbReference>
<dbReference type="EC" id="3.2.1.170" evidence="6"/>
<evidence type="ECO:0000256" key="1">
    <source>
        <dbReference type="ARBA" id="ARBA00009792"/>
    </source>
</evidence>
<comment type="similarity">
    <text evidence="1">Belongs to the glycosyl hydrolase 38 family.</text>
</comment>
<dbReference type="InterPro" id="IPR041147">
    <property type="entry name" value="GH38_C"/>
</dbReference>
<gene>
    <name evidence="6" type="primary">mngB_4</name>
    <name evidence="6" type="ORF">STSP1_01818</name>
</gene>
<dbReference type="GO" id="GO:0030246">
    <property type="term" value="F:carbohydrate binding"/>
    <property type="evidence" value="ECO:0007669"/>
    <property type="project" value="InterPro"/>
</dbReference>
<proteinExistence type="inferred from homology"/>
<dbReference type="GO" id="GO:0102546">
    <property type="term" value="F:mannosylglycerate hydrolase activity"/>
    <property type="evidence" value="ECO:0007669"/>
    <property type="project" value="UniProtKB-EC"/>
</dbReference>
<dbReference type="InterPro" id="IPR000602">
    <property type="entry name" value="Glyco_hydro_38_N"/>
</dbReference>
<dbReference type="Pfam" id="PF09261">
    <property type="entry name" value="Alpha-mann_mid"/>
    <property type="match status" value="1"/>
</dbReference>
<keyword evidence="3 6" id="KW-0378">Hydrolase</keyword>
<dbReference type="GO" id="GO:0004559">
    <property type="term" value="F:alpha-mannosidase activity"/>
    <property type="evidence" value="ECO:0007669"/>
    <property type="project" value="InterPro"/>
</dbReference>
<evidence type="ECO:0000259" key="5">
    <source>
        <dbReference type="SMART" id="SM00872"/>
    </source>
</evidence>
<dbReference type="GO" id="GO:0006013">
    <property type="term" value="P:mannose metabolic process"/>
    <property type="evidence" value="ECO:0007669"/>
    <property type="project" value="InterPro"/>
</dbReference>
<keyword evidence="4 6" id="KW-0326">Glycosidase</keyword>
<dbReference type="STRING" id="1941349.STSP1_01818"/>
<accession>A0A1W6LNT3</accession>
<dbReference type="InterPro" id="IPR027291">
    <property type="entry name" value="Glyco_hydro_38_N_sf"/>
</dbReference>
<dbReference type="KEGG" id="pbp:STSP1_01818"/>
<evidence type="ECO:0000313" key="7">
    <source>
        <dbReference type="Proteomes" id="UP000193334"/>
    </source>
</evidence>
<organism evidence="6 7">
    <name type="scientific">Sedimentisphaera salicampi</name>
    <dbReference type="NCBI Taxonomy" id="1941349"/>
    <lineage>
        <taxon>Bacteria</taxon>
        <taxon>Pseudomonadati</taxon>
        <taxon>Planctomycetota</taxon>
        <taxon>Phycisphaerae</taxon>
        <taxon>Sedimentisphaerales</taxon>
        <taxon>Sedimentisphaeraceae</taxon>
        <taxon>Sedimentisphaera</taxon>
    </lineage>
</organism>
<dbReference type="InterPro" id="IPR013780">
    <property type="entry name" value="Glyco_hydro_b"/>
</dbReference>
<dbReference type="InterPro" id="IPR037094">
    <property type="entry name" value="Glyco_hydro_38_cen_sf"/>
</dbReference>